<keyword evidence="6" id="KW-0206">Cytoskeleton</keyword>
<evidence type="ECO:0000256" key="6">
    <source>
        <dbReference type="ARBA" id="ARBA00023212"/>
    </source>
</evidence>
<accession>A0A1I7U0V7</accession>
<evidence type="ECO:0000256" key="5">
    <source>
        <dbReference type="ARBA" id="ARBA00023069"/>
    </source>
</evidence>
<evidence type="ECO:0000256" key="7">
    <source>
        <dbReference type="ARBA" id="ARBA00023273"/>
    </source>
</evidence>
<dbReference type="GO" id="GO:0030992">
    <property type="term" value="C:intraciliary transport particle B"/>
    <property type="evidence" value="ECO:0007669"/>
    <property type="project" value="TreeGrafter"/>
</dbReference>
<evidence type="ECO:0000256" key="8">
    <source>
        <dbReference type="SAM" id="MobiDB-lite"/>
    </source>
</evidence>
<keyword evidence="9" id="KW-1185">Reference proteome</keyword>
<dbReference type="eggNOG" id="ENOG502QPNA">
    <property type="taxonomic scope" value="Eukaryota"/>
</dbReference>
<proteinExistence type="inferred from homology"/>
<feature type="region of interest" description="Disordered" evidence="8">
    <location>
        <begin position="47"/>
        <end position="69"/>
    </location>
</feature>
<dbReference type="Proteomes" id="UP000095282">
    <property type="component" value="Unplaced"/>
</dbReference>
<dbReference type="PANTHER" id="PTHR13376:SF0">
    <property type="entry name" value="INTRAFLAGELLAR TRANSPORT PROTEIN 46 HOMOLOG"/>
    <property type="match status" value="1"/>
</dbReference>
<dbReference type="WBParaSite" id="Csp11.Scaffold629.g13735.t1">
    <property type="protein sequence ID" value="Csp11.Scaffold629.g13735.t1"/>
    <property type="gene ID" value="Csp11.Scaffold629.g13735"/>
</dbReference>
<dbReference type="PANTHER" id="PTHR13376">
    <property type="entry name" value="INTRAFLAGELLAR TRANSPORT PROTEIN 46 HOMOLOG"/>
    <property type="match status" value="1"/>
</dbReference>
<evidence type="ECO:0000256" key="4">
    <source>
        <dbReference type="ARBA" id="ARBA00022490"/>
    </source>
</evidence>
<keyword evidence="5" id="KW-0969">Cilium</keyword>
<reference evidence="10" key="1">
    <citation type="submission" date="2016-11" db="UniProtKB">
        <authorList>
            <consortium name="WormBaseParasite"/>
        </authorList>
    </citation>
    <scope>IDENTIFICATION</scope>
</reference>
<dbReference type="GO" id="GO:0005815">
    <property type="term" value="C:microtubule organizing center"/>
    <property type="evidence" value="ECO:0007669"/>
    <property type="project" value="TreeGrafter"/>
</dbReference>
<dbReference type="GO" id="GO:0060271">
    <property type="term" value="P:cilium assembly"/>
    <property type="evidence" value="ECO:0007669"/>
    <property type="project" value="TreeGrafter"/>
</dbReference>
<evidence type="ECO:0000313" key="10">
    <source>
        <dbReference type="WBParaSite" id="Csp11.Scaffold629.g13735.t1"/>
    </source>
</evidence>
<dbReference type="GO" id="GO:0042073">
    <property type="term" value="P:intraciliary transport"/>
    <property type="evidence" value="ECO:0007669"/>
    <property type="project" value="InterPro"/>
</dbReference>
<dbReference type="GO" id="GO:0031514">
    <property type="term" value="C:motile cilium"/>
    <property type="evidence" value="ECO:0007669"/>
    <property type="project" value="TreeGrafter"/>
</dbReference>
<dbReference type="Pfam" id="PF12317">
    <property type="entry name" value="IFT46_B_C"/>
    <property type="match status" value="1"/>
</dbReference>
<keyword evidence="4" id="KW-0963">Cytoplasm</keyword>
<evidence type="ECO:0000256" key="3">
    <source>
        <dbReference type="ARBA" id="ARBA00017206"/>
    </source>
</evidence>
<evidence type="ECO:0000256" key="1">
    <source>
        <dbReference type="ARBA" id="ARBA00004120"/>
    </source>
</evidence>
<feature type="compositionally biased region" description="Acidic residues" evidence="8">
    <location>
        <begin position="53"/>
        <end position="69"/>
    </location>
</feature>
<comment type="subcellular location">
    <subcellularLocation>
        <location evidence="1">Cytoplasm</location>
        <location evidence="1">Cytoskeleton</location>
        <location evidence="1">Cilium basal body</location>
    </subcellularLocation>
</comment>
<protein>
    <recommendedName>
        <fullName evidence="3">Intraflagellar transport protein 46 homolog</fullName>
    </recommendedName>
</protein>
<evidence type="ECO:0000256" key="2">
    <source>
        <dbReference type="ARBA" id="ARBA00007700"/>
    </source>
</evidence>
<dbReference type="InterPro" id="IPR022088">
    <property type="entry name" value="Intraflagellar_transp_cmplxB"/>
</dbReference>
<name>A0A1I7U0V7_9PELO</name>
<dbReference type="AlphaFoldDB" id="A0A1I7U0V7"/>
<evidence type="ECO:0000313" key="9">
    <source>
        <dbReference type="Proteomes" id="UP000095282"/>
    </source>
</evidence>
<dbReference type="STRING" id="1561998.A0A1I7U0V7"/>
<sequence length="294" mass="33782">MASATSSKLINKFVRSTISLADKRQASLNDLIMKKLSDPLQNLIRRASRLEEDSSNEDEEIEEEDDDDDFTEDEIAVLTYIDGYKPKEVELKPQLRPFTIEYIPAMGEVDLFIKVPRPDDIDDNVGLTYLDEPPLNQSDRTIVDMQIRNAIKDVSILDDEVPVKLLEKADEKPDEIKKWIASIKELHKSKPAQTIHYRNQLPDIETLMQEWAPKFEEVLKTAKVPPAELDVPLEKYVDICLNILDIPVGKSRIESLHLMFSLLNEFNNSQHFRNLAQNNNLHGETGETMDRLEL</sequence>
<organism evidence="9 10">
    <name type="scientific">Caenorhabditis tropicalis</name>
    <dbReference type="NCBI Taxonomy" id="1561998"/>
    <lineage>
        <taxon>Eukaryota</taxon>
        <taxon>Metazoa</taxon>
        <taxon>Ecdysozoa</taxon>
        <taxon>Nematoda</taxon>
        <taxon>Chromadorea</taxon>
        <taxon>Rhabditida</taxon>
        <taxon>Rhabditina</taxon>
        <taxon>Rhabditomorpha</taxon>
        <taxon>Rhabditoidea</taxon>
        <taxon>Rhabditidae</taxon>
        <taxon>Peloderinae</taxon>
        <taxon>Caenorhabditis</taxon>
    </lineage>
</organism>
<keyword evidence="7" id="KW-0966">Cell projection</keyword>
<comment type="similarity">
    <text evidence="2">Belongs to the IFT46 family.</text>
</comment>